<comment type="caution">
    <text evidence="2">The sequence shown here is derived from an EMBL/GenBank/DDBJ whole genome shotgun (WGS) entry which is preliminary data.</text>
</comment>
<dbReference type="SMART" id="SM00671">
    <property type="entry name" value="SEL1"/>
    <property type="match status" value="11"/>
</dbReference>
<gene>
    <name evidence="2" type="ORF">FYJ85_07770</name>
</gene>
<dbReference type="Pfam" id="PF08238">
    <property type="entry name" value="Sel1"/>
    <property type="match status" value="9"/>
</dbReference>
<dbReference type="InterPro" id="IPR019734">
    <property type="entry name" value="TPR_rpt"/>
</dbReference>
<dbReference type="PROSITE" id="PS50005">
    <property type="entry name" value="TPR"/>
    <property type="match status" value="1"/>
</dbReference>
<dbReference type="Pfam" id="PF13432">
    <property type="entry name" value="TPR_16"/>
    <property type="match status" value="1"/>
</dbReference>
<dbReference type="Proteomes" id="UP000435649">
    <property type="component" value="Unassembled WGS sequence"/>
</dbReference>
<dbReference type="PANTHER" id="PTHR11102:SF160">
    <property type="entry name" value="ERAD-ASSOCIATED E3 UBIQUITIN-PROTEIN LIGASE COMPONENT HRD3"/>
    <property type="match status" value="1"/>
</dbReference>
<name>A0A844G224_9BACT</name>
<keyword evidence="1" id="KW-0802">TPR repeat</keyword>
<dbReference type="PANTHER" id="PTHR11102">
    <property type="entry name" value="SEL-1-LIKE PROTEIN"/>
    <property type="match status" value="1"/>
</dbReference>
<evidence type="ECO:0000256" key="1">
    <source>
        <dbReference type="PROSITE-ProRule" id="PRU00339"/>
    </source>
</evidence>
<protein>
    <submittedName>
        <fullName evidence="2">Tetratricopeptide repeat protein</fullName>
    </submittedName>
</protein>
<keyword evidence="3" id="KW-1185">Reference proteome</keyword>
<feature type="repeat" description="TPR" evidence="1">
    <location>
        <begin position="350"/>
        <end position="383"/>
    </location>
</feature>
<evidence type="ECO:0000313" key="2">
    <source>
        <dbReference type="EMBL" id="MST96945.1"/>
    </source>
</evidence>
<dbReference type="InterPro" id="IPR006597">
    <property type="entry name" value="Sel1-like"/>
</dbReference>
<dbReference type="Gene3D" id="1.25.40.10">
    <property type="entry name" value="Tetratricopeptide repeat domain"/>
    <property type="match status" value="3"/>
</dbReference>
<dbReference type="AlphaFoldDB" id="A0A844G224"/>
<proteinExistence type="predicted"/>
<dbReference type="SMART" id="SM00028">
    <property type="entry name" value="TPR"/>
    <property type="match status" value="2"/>
</dbReference>
<reference evidence="2 3" key="1">
    <citation type="submission" date="2019-08" db="EMBL/GenBank/DDBJ databases">
        <title>In-depth cultivation of the pig gut microbiome towards novel bacterial diversity and tailored functional studies.</title>
        <authorList>
            <person name="Wylensek D."/>
            <person name="Hitch T.C.A."/>
            <person name="Clavel T."/>
        </authorList>
    </citation>
    <scope>NUCLEOTIDE SEQUENCE [LARGE SCALE GENOMIC DNA]</scope>
    <source>
        <strain evidence="2 3">BBE-744-WT-12</strain>
    </source>
</reference>
<dbReference type="EMBL" id="VUNS01000006">
    <property type="protein sequence ID" value="MST96945.1"/>
    <property type="molecule type" value="Genomic_DNA"/>
</dbReference>
<sequence>MDQETGWKELMRQAKSGDAEAQCRLGCKLDFGDDETECDKAAAREWYRRAAEQGNLTAMNNLGLMLKNGEGGPADLKAGLELLSRAAEAGDEYAQRNCGKACERGEIPGAGLAEAERWYRLAIAGGHREAIFDLGYLLSDLLPSPTAEQLAEAAQLYRKLADEGDCEACYNLAVHYDFGKGVPVNHRLAVKYYRIAAAQGHDMATYNLGCSYEHGRGVRQDRRKALSLYRRALELGDHWACGKIAYFYYEGWGGVRKSYRKSFEWNRNYFLKFRDVHAAYNLSVAYYSGRGVKRNLRKSFLWTKYAFTHGYSKNLNDLGYMYLKGIGTEKNPERAEYWLEKAVAANPDDDDALYNLGLLAQQAGDCRKAAAYFTRVLEIDPQDPYSHYRLGRIRLFGLDGSPDPAAAGFHLEAARKKLGCARRLLRSKRFQSRMGEKTE</sequence>
<accession>A0A844G224</accession>
<dbReference type="RefSeq" id="WP_154417730.1">
    <property type="nucleotide sequence ID" value="NZ_VUNS01000006.1"/>
</dbReference>
<dbReference type="InterPro" id="IPR011990">
    <property type="entry name" value="TPR-like_helical_dom_sf"/>
</dbReference>
<organism evidence="2 3">
    <name type="scientific">Victivallis lenta</name>
    <dbReference type="NCBI Taxonomy" id="2606640"/>
    <lineage>
        <taxon>Bacteria</taxon>
        <taxon>Pseudomonadati</taxon>
        <taxon>Lentisphaerota</taxon>
        <taxon>Lentisphaeria</taxon>
        <taxon>Victivallales</taxon>
        <taxon>Victivallaceae</taxon>
        <taxon>Victivallis</taxon>
    </lineage>
</organism>
<dbReference type="SUPFAM" id="SSF81901">
    <property type="entry name" value="HCP-like"/>
    <property type="match status" value="3"/>
</dbReference>
<evidence type="ECO:0000313" key="3">
    <source>
        <dbReference type="Proteomes" id="UP000435649"/>
    </source>
</evidence>
<dbReference type="InterPro" id="IPR050767">
    <property type="entry name" value="Sel1_AlgK"/>
</dbReference>